<dbReference type="EMBL" id="BRXW01000294">
    <property type="protein sequence ID" value="GMI17512.1"/>
    <property type="molecule type" value="Genomic_DNA"/>
</dbReference>
<keyword evidence="1" id="KW-0472">Membrane</keyword>
<keyword evidence="3" id="KW-1185">Reference proteome</keyword>
<feature type="transmembrane region" description="Helical" evidence="1">
    <location>
        <begin position="104"/>
        <end position="123"/>
    </location>
</feature>
<comment type="caution">
    <text evidence="2">The sequence shown here is derived from an EMBL/GenBank/DDBJ whole genome shotgun (WGS) entry which is preliminary data.</text>
</comment>
<name>A0A9W7FR79_9STRA</name>
<evidence type="ECO:0000256" key="1">
    <source>
        <dbReference type="SAM" id="Phobius"/>
    </source>
</evidence>
<evidence type="ECO:0000313" key="3">
    <source>
        <dbReference type="Proteomes" id="UP001165122"/>
    </source>
</evidence>
<protein>
    <submittedName>
        <fullName evidence="2">Uncharacterized protein</fullName>
    </submittedName>
</protein>
<accession>A0A9W7FR79</accession>
<proteinExistence type="predicted"/>
<sequence length="213" mass="23923">MFTNTYFFQFSQLQSAKVWVASILEALASAALPSDLNASLPHVESIAGDSCAGSTRMRLELRRAMHAAGVGLGDDAHAKRSPMEVIEAQMQRQFVTLSDIPKSFLYLVYAILFVASVALVHFIGSEALIRHIYTFVGLSAPVQFYQPFTLNVMLAAWFLKNPPTVCDTKHMRRIVHCRESDQFSHAFHMYLVNVLRKYVILRPSVLIDSIDTL</sequence>
<dbReference type="Proteomes" id="UP001165122">
    <property type="component" value="Unassembled WGS sequence"/>
</dbReference>
<gene>
    <name evidence="2" type="ORF">TrLO_g13101</name>
</gene>
<evidence type="ECO:0000313" key="2">
    <source>
        <dbReference type="EMBL" id="GMI17512.1"/>
    </source>
</evidence>
<keyword evidence="1" id="KW-1133">Transmembrane helix</keyword>
<reference evidence="3" key="1">
    <citation type="journal article" date="2023" name="Commun. Biol.">
        <title>Genome analysis of Parmales, the sister group of diatoms, reveals the evolutionary specialization of diatoms from phago-mixotrophs to photoautotrophs.</title>
        <authorList>
            <person name="Ban H."/>
            <person name="Sato S."/>
            <person name="Yoshikawa S."/>
            <person name="Yamada K."/>
            <person name="Nakamura Y."/>
            <person name="Ichinomiya M."/>
            <person name="Sato N."/>
            <person name="Blanc-Mathieu R."/>
            <person name="Endo H."/>
            <person name="Kuwata A."/>
            <person name="Ogata H."/>
        </authorList>
    </citation>
    <scope>NUCLEOTIDE SEQUENCE [LARGE SCALE GENOMIC DNA]</scope>
    <source>
        <strain evidence="3">NIES 3700</strain>
    </source>
</reference>
<dbReference type="AlphaFoldDB" id="A0A9W7FR79"/>
<keyword evidence="1" id="KW-0812">Transmembrane</keyword>
<organism evidence="2 3">
    <name type="scientific">Triparma laevis f. longispina</name>
    <dbReference type="NCBI Taxonomy" id="1714387"/>
    <lineage>
        <taxon>Eukaryota</taxon>
        <taxon>Sar</taxon>
        <taxon>Stramenopiles</taxon>
        <taxon>Ochrophyta</taxon>
        <taxon>Bolidophyceae</taxon>
        <taxon>Parmales</taxon>
        <taxon>Triparmaceae</taxon>
        <taxon>Triparma</taxon>
    </lineage>
</organism>